<protein>
    <submittedName>
        <fullName evidence="1">Uncharacterized protein</fullName>
    </submittedName>
</protein>
<name>A0A7W9TJN2_9ACTN</name>
<keyword evidence="2" id="KW-1185">Reference proteome</keyword>
<evidence type="ECO:0000313" key="2">
    <source>
        <dbReference type="Proteomes" id="UP000591537"/>
    </source>
</evidence>
<reference evidence="1 2" key="1">
    <citation type="submission" date="2020-08" db="EMBL/GenBank/DDBJ databases">
        <title>Genomic Encyclopedia of Type Strains, Phase IV (KMG-IV): sequencing the most valuable type-strain genomes for metagenomic binning, comparative biology and taxonomic classification.</title>
        <authorList>
            <person name="Goeker M."/>
        </authorList>
    </citation>
    <scope>NUCLEOTIDE SEQUENCE [LARGE SCALE GENOMIC DNA]</scope>
    <source>
        <strain evidence="1 2">DSM 43350</strain>
    </source>
</reference>
<dbReference type="Proteomes" id="UP000591537">
    <property type="component" value="Unassembled WGS sequence"/>
</dbReference>
<accession>A0A7W9TJN2</accession>
<organism evidence="1 2">
    <name type="scientific">Streptomyces paradoxus</name>
    <dbReference type="NCBI Taxonomy" id="66375"/>
    <lineage>
        <taxon>Bacteria</taxon>
        <taxon>Bacillati</taxon>
        <taxon>Actinomycetota</taxon>
        <taxon>Actinomycetes</taxon>
        <taxon>Kitasatosporales</taxon>
        <taxon>Streptomycetaceae</taxon>
        <taxon>Streptomyces</taxon>
    </lineage>
</organism>
<gene>
    <name evidence="1" type="ORF">HNR57_007577</name>
</gene>
<evidence type="ECO:0000313" key="1">
    <source>
        <dbReference type="EMBL" id="MBB6081626.1"/>
    </source>
</evidence>
<sequence>MAEPWWRTGPRDLHRLEDRITSLYAERCHIDRDDTPSS</sequence>
<dbReference type="EMBL" id="JACHGV010000020">
    <property type="protein sequence ID" value="MBB6081626.1"/>
    <property type="molecule type" value="Genomic_DNA"/>
</dbReference>
<proteinExistence type="predicted"/>
<dbReference type="AlphaFoldDB" id="A0A7W9TJN2"/>
<comment type="caution">
    <text evidence="1">The sequence shown here is derived from an EMBL/GenBank/DDBJ whole genome shotgun (WGS) entry which is preliminary data.</text>
</comment>